<protein>
    <submittedName>
        <fullName evidence="5">N-acetylmuramoyl-L-alanine amidase</fullName>
        <ecNumber evidence="5">3.5.1.28</ecNumber>
    </submittedName>
</protein>
<organism evidence="5 6">
    <name type="scientific">Deinococcus rubellus</name>
    <dbReference type="NCBI Taxonomy" id="1889240"/>
    <lineage>
        <taxon>Bacteria</taxon>
        <taxon>Thermotogati</taxon>
        <taxon>Deinococcota</taxon>
        <taxon>Deinococci</taxon>
        <taxon>Deinococcales</taxon>
        <taxon>Deinococcaceae</taxon>
        <taxon>Deinococcus</taxon>
    </lineage>
</organism>
<proteinExistence type="predicted"/>
<dbReference type="CDD" id="cd02696">
    <property type="entry name" value="MurNAc-LAA"/>
    <property type="match status" value="1"/>
</dbReference>
<feature type="region of interest" description="Disordered" evidence="2">
    <location>
        <begin position="287"/>
        <end position="334"/>
    </location>
</feature>
<dbReference type="SUPFAM" id="SSF53187">
    <property type="entry name" value="Zn-dependent exopeptidases"/>
    <property type="match status" value="1"/>
</dbReference>
<dbReference type="Pfam" id="PF01520">
    <property type="entry name" value="Amidase_3"/>
    <property type="match status" value="1"/>
</dbReference>
<evidence type="ECO:0000259" key="4">
    <source>
        <dbReference type="SMART" id="SM00646"/>
    </source>
</evidence>
<reference evidence="5" key="1">
    <citation type="submission" date="2022-09" db="EMBL/GenBank/DDBJ databases">
        <title>genome sequence of Deinococcus rubellus.</title>
        <authorList>
            <person name="Srinivasan S."/>
        </authorList>
    </citation>
    <scope>NUCLEOTIDE SEQUENCE</scope>
    <source>
        <strain evidence="5">Ant6</strain>
    </source>
</reference>
<feature type="region of interest" description="Disordered" evidence="2">
    <location>
        <begin position="226"/>
        <end position="248"/>
    </location>
</feature>
<feature type="compositionally biased region" description="Low complexity" evidence="2">
    <location>
        <begin position="309"/>
        <end position="324"/>
    </location>
</feature>
<evidence type="ECO:0000256" key="1">
    <source>
        <dbReference type="ARBA" id="ARBA00022801"/>
    </source>
</evidence>
<gene>
    <name evidence="5" type="ORF">N0D28_14880</name>
</gene>
<accession>A0ABY5YHY6</accession>
<keyword evidence="6" id="KW-1185">Reference proteome</keyword>
<sequence>MHLALKILSSAGLLLSASLSQCAAAQGVTLGDPFVRGAPPQSLPELSPLPATSGQSGLGRSGLGQSVLTQPPPAPQTGSQTGAAPASSALPSLSAPRVYSEGSQTKVVYDLPAGVSYTLIPGFSGLRLDFRGLRAAPSITAQLGASVGEYRVATSPGGAQVSLATPYALGLRSGWRASETVIASGGRVLILEFGPGMSGGALTSVRGEVRGDQVVNPAPTNLVPLSPITLTAPGPDGGPGSVNPNAISLSRSARPTIPAGLGLTSQSSADAASGSVLGLADPAPGLNTGGLNTGSSAGQLPPGDAPGNASGPLPAPAVGLPGAGDSDPNVLRGQASGAALPGALLAAPRIGKNPGVTRVVLDLPPGTSFVITPGALGLSIDLTGVGVNPQTSDVISSELRGWRYGAVGTRSNVFLMTASPLNVHSGWRSVLLPPASGSDRSRLAIDLSPAFANTTRLTPAERVLAAVPPMRSGALAFSGAALVAPSVVIDPGHGGRDPGAVGTVTEKAVVLDVALRVRQYLQSAGITVIMSRDTDRELLPNKNADLNARAALGYNGAQLFLSIHANSMEPANVLRGYGIETWWNNNNAASSTFANVLQNNVIQTTGAFSQGLKSGRSLAVLRGSKVPAALIEIGFVGHPVDGGNLLDDNYLERVALGIARGIREALMTGVGAK</sequence>
<keyword evidence="3" id="KW-0732">Signal</keyword>
<name>A0ABY5YHY6_9DEIO</name>
<feature type="signal peptide" evidence="3">
    <location>
        <begin position="1"/>
        <end position="25"/>
    </location>
</feature>
<dbReference type="GO" id="GO:0008745">
    <property type="term" value="F:N-acetylmuramoyl-L-alanine amidase activity"/>
    <property type="evidence" value="ECO:0007669"/>
    <property type="project" value="UniProtKB-EC"/>
</dbReference>
<dbReference type="PANTHER" id="PTHR30404">
    <property type="entry name" value="N-ACETYLMURAMOYL-L-ALANINE AMIDASE"/>
    <property type="match status" value="1"/>
</dbReference>
<dbReference type="SMART" id="SM00646">
    <property type="entry name" value="Ami_3"/>
    <property type="match status" value="1"/>
</dbReference>
<dbReference type="PANTHER" id="PTHR30404:SF0">
    <property type="entry name" value="N-ACETYLMURAMOYL-L-ALANINE AMIDASE AMIC"/>
    <property type="match status" value="1"/>
</dbReference>
<feature type="domain" description="MurNAc-LAA" evidence="4">
    <location>
        <begin position="550"/>
        <end position="663"/>
    </location>
</feature>
<feature type="chain" id="PRO_5046958520" evidence="3">
    <location>
        <begin position="26"/>
        <end position="673"/>
    </location>
</feature>
<feature type="compositionally biased region" description="Low complexity" evidence="2">
    <location>
        <begin position="39"/>
        <end position="55"/>
    </location>
</feature>
<evidence type="ECO:0000313" key="5">
    <source>
        <dbReference type="EMBL" id="UWX63982.1"/>
    </source>
</evidence>
<evidence type="ECO:0000313" key="6">
    <source>
        <dbReference type="Proteomes" id="UP001060261"/>
    </source>
</evidence>
<evidence type="ECO:0000256" key="3">
    <source>
        <dbReference type="SAM" id="SignalP"/>
    </source>
</evidence>
<dbReference type="RefSeq" id="WP_260560258.1">
    <property type="nucleotide sequence ID" value="NZ_BAABEC010000020.1"/>
</dbReference>
<keyword evidence="1 5" id="KW-0378">Hydrolase</keyword>
<feature type="region of interest" description="Disordered" evidence="2">
    <location>
        <begin position="39"/>
        <end position="89"/>
    </location>
</feature>
<dbReference type="InterPro" id="IPR002508">
    <property type="entry name" value="MurNAc-LAA_cat"/>
</dbReference>
<dbReference type="EMBL" id="CP104213">
    <property type="protein sequence ID" value="UWX63982.1"/>
    <property type="molecule type" value="Genomic_DNA"/>
</dbReference>
<dbReference type="Gene3D" id="3.40.630.40">
    <property type="entry name" value="Zn-dependent exopeptidases"/>
    <property type="match status" value="1"/>
</dbReference>
<dbReference type="Proteomes" id="UP001060261">
    <property type="component" value="Chromosome"/>
</dbReference>
<dbReference type="EC" id="3.5.1.28" evidence="5"/>
<dbReference type="InterPro" id="IPR050695">
    <property type="entry name" value="N-acetylmuramoyl_amidase_3"/>
</dbReference>
<evidence type="ECO:0000256" key="2">
    <source>
        <dbReference type="SAM" id="MobiDB-lite"/>
    </source>
</evidence>